<comment type="caution">
    <text evidence="3">The sequence shown here is derived from an EMBL/GenBank/DDBJ whole genome shotgun (WGS) entry which is preliminary data.</text>
</comment>
<reference evidence="3 4" key="1">
    <citation type="submission" date="2019-03" db="EMBL/GenBank/DDBJ databases">
        <title>Genomic Encyclopedia of Type Strains, Phase IV (KMG-IV): sequencing the most valuable type-strain genomes for metagenomic binning, comparative biology and taxonomic classification.</title>
        <authorList>
            <person name="Goeker M."/>
        </authorList>
    </citation>
    <scope>NUCLEOTIDE SEQUENCE [LARGE SCALE GENOMIC DNA]</scope>
    <source>
        <strain evidence="3 4">DSM 45765</strain>
    </source>
</reference>
<dbReference type="RefSeq" id="WP_132878602.1">
    <property type="nucleotide sequence ID" value="NZ_SLXQ01000009.1"/>
</dbReference>
<feature type="domain" description="DUF1707" evidence="1">
    <location>
        <begin position="13"/>
        <end position="65"/>
    </location>
</feature>
<dbReference type="EMBL" id="SLXQ01000009">
    <property type="protein sequence ID" value="TCP49307.1"/>
    <property type="molecule type" value="Genomic_DNA"/>
</dbReference>
<dbReference type="PANTHER" id="PTHR40763">
    <property type="entry name" value="MEMBRANE PROTEIN-RELATED"/>
    <property type="match status" value="1"/>
</dbReference>
<organism evidence="3 4">
    <name type="scientific">Tamaricihabitans halophyticus</name>
    <dbReference type="NCBI Taxonomy" id="1262583"/>
    <lineage>
        <taxon>Bacteria</taxon>
        <taxon>Bacillati</taxon>
        <taxon>Actinomycetota</taxon>
        <taxon>Actinomycetes</taxon>
        <taxon>Pseudonocardiales</taxon>
        <taxon>Pseudonocardiaceae</taxon>
        <taxon>Tamaricihabitans</taxon>
    </lineage>
</organism>
<sequence length="218" mass="23390">MTDQPELPDPQQLRASDADRERVAQFLHAAMAEGRLTMAELDERLQSVYAAKTHGELVPITGDLPGGQLAVPQPKVPAVADPATNLPQRVGGTPTSSTAIAVMSGADRRGRWVVPKTFNAFALMGGVQIDLTEAMLSEPEVTIQATAVMGAVEIIVPEDITVRVNGFGFMGAYEDNTSAQAPEGSPIVRFTGLALMGGVEVRHMTKKEKRKKQKELDE</sequence>
<dbReference type="InterPro" id="IPR012551">
    <property type="entry name" value="DUF1707_SHOCT-like"/>
</dbReference>
<feature type="domain" description="Cell wall-active antibiotics response LiaF-like C-terminal" evidence="2">
    <location>
        <begin position="116"/>
        <end position="174"/>
    </location>
</feature>
<proteinExistence type="predicted"/>
<dbReference type="InterPro" id="IPR024425">
    <property type="entry name" value="LiaF-like_C"/>
</dbReference>
<dbReference type="OrthoDB" id="4772576at2"/>
<gene>
    <name evidence="3" type="ORF">EV191_109129</name>
</gene>
<name>A0A4R2QJ63_9PSEU</name>
<accession>A0A4R2QJ63</accession>
<evidence type="ECO:0000259" key="2">
    <source>
        <dbReference type="Pfam" id="PF09922"/>
    </source>
</evidence>
<evidence type="ECO:0000259" key="1">
    <source>
        <dbReference type="Pfam" id="PF08044"/>
    </source>
</evidence>
<evidence type="ECO:0000313" key="3">
    <source>
        <dbReference type="EMBL" id="TCP49307.1"/>
    </source>
</evidence>
<evidence type="ECO:0000313" key="4">
    <source>
        <dbReference type="Proteomes" id="UP000294911"/>
    </source>
</evidence>
<dbReference type="AlphaFoldDB" id="A0A4R2QJ63"/>
<dbReference type="Pfam" id="PF08044">
    <property type="entry name" value="DUF1707"/>
    <property type="match status" value="1"/>
</dbReference>
<dbReference type="Proteomes" id="UP000294911">
    <property type="component" value="Unassembled WGS sequence"/>
</dbReference>
<protein>
    <submittedName>
        <fullName evidence="3">Cell wall-active antibiotic response 4TMS protein YvqF</fullName>
    </submittedName>
</protein>
<dbReference type="Pfam" id="PF09922">
    <property type="entry name" value="LiaF-like_C"/>
    <property type="match status" value="1"/>
</dbReference>
<keyword evidence="4" id="KW-1185">Reference proteome</keyword>
<dbReference type="PANTHER" id="PTHR40763:SF4">
    <property type="entry name" value="DUF1707 DOMAIN-CONTAINING PROTEIN"/>
    <property type="match status" value="1"/>
</dbReference>